<organism evidence="1 2">
    <name type="scientific">Eretmocerus hayati</name>
    <dbReference type="NCBI Taxonomy" id="131215"/>
    <lineage>
        <taxon>Eukaryota</taxon>
        <taxon>Metazoa</taxon>
        <taxon>Ecdysozoa</taxon>
        <taxon>Arthropoda</taxon>
        <taxon>Hexapoda</taxon>
        <taxon>Insecta</taxon>
        <taxon>Pterygota</taxon>
        <taxon>Neoptera</taxon>
        <taxon>Endopterygota</taxon>
        <taxon>Hymenoptera</taxon>
        <taxon>Apocrita</taxon>
        <taxon>Proctotrupomorpha</taxon>
        <taxon>Chalcidoidea</taxon>
        <taxon>Aphelinidae</taxon>
        <taxon>Aphelininae</taxon>
        <taxon>Eretmocerus</taxon>
    </lineage>
</organism>
<sequence length="364" mass="40485">MTRPAARPIDPNDERPMHINRNRIPETLDASNDQEQAPMTQTADPQLLATGNEAGGGVPINFCTETTLAVDQQNATGTKPKEPGPNKRSERRKPDNTFPFRVTRESTRNSINLECDDEIGGMHSGSSIDPKLRNDVRRSLERGAQNPGIGPTGLPYQSELDETRSEAGLEPSVRPNGRHYTETQNVLFELRNRNHDVRRRVDDHDMRLRRLEELRELVNSVENRTNDRLNAQESRLAQVDIDSVEMSKSIAESQEGIVKVNGDIDYAIGLAETCDTAIKSLNEENVRFQQQLNRDKQALSSMVSSANAGVEGQTDSPTSKPEAEAIAELRGSTTARYQRNVQAPYAGDPSSPGHRWARGNNLDR</sequence>
<evidence type="ECO:0000313" key="1">
    <source>
        <dbReference type="EMBL" id="KAJ8687326.1"/>
    </source>
</evidence>
<dbReference type="EMBL" id="CM056741">
    <property type="protein sequence ID" value="KAJ8687326.1"/>
    <property type="molecule type" value="Genomic_DNA"/>
</dbReference>
<name>A0ACC2PX28_9HYME</name>
<reference evidence="1" key="1">
    <citation type="submission" date="2023-04" db="EMBL/GenBank/DDBJ databases">
        <title>A chromosome-level genome assembly of the parasitoid wasp Eretmocerus hayati.</title>
        <authorList>
            <person name="Zhong Y."/>
            <person name="Liu S."/>
            <person name="Liu Y."/>
        </authorList>
    </citation>
    <scope>NUCLEOTIDE SEQUENCE</scope>
    <source>
        <strain evidence="1">ZJU_SS_LIU_2023</strain>
    </source>
</reference>
<keyword evidence="2" id="KW-1185">Reference proteome</keyword>
<evidence type="ECO:0000313" key="2">
    <source>
        <dbReference type="Proteomes" id="UP001239111"/>
    </source>
</evidence>
<accession>A0ACC2PX28</accession>
<comment type="caution">
    <text evidence="1">The sequence shown here is derived from an EMBL/GenBank/DDBJ whole genome shotgun (WGS) entry which is preliminary data.</text>
</comment>
<protein>
    <submittedName>
        <fullName evidence="1">Uncharacterized protein</fullName>
    </submittedName>
</protein>
<gene>
    <name evidence="1" type="ORF">QAD02_023120</name>
</gene>
<proteinExistence type="predicted"/>
<dbReference type="Proteomes" id="UP001239111">
    <property type="component" value="Chromosome 1"/>
</dbReference>